<dbReference type="OrthoDB" id="7870669at2"/>
<evidence type="ECO:0000313" key="2">
    <source>
        <dbReference type="EMBL" id="RDD65602.1"/>
    </source>
</evidence>
<keyword evidence="1" id="KW-0472">Membrane</keyword>
<accession>A0A369TL99</accession>
<name>A0A369TL99_9RHOB</name>
<keyword evidence="1" id="KW-1133">Transmembrane helix</keyword>
<dbReference type="Proteomes" id="UP000253977">
    <property type="component" value="Unassembled WGS sequence"/>
</dbReference>
<evidence type="ECO:0000256" key="1">
    <source>
        <dbReference type="SAM" id="Phobius"/>
    </source>
</evidence>
<evidence type="ECO:0000313" key="3">
    <source>
        <dbReference type="Proteomes" id="UP000253977"/>
    </source>
</evidence>
<keyword evidence="1" id="KW-0812">Transmembrane</keyword>
<keyword evidence="3" id="KW-1185">Reference proteome</keyword>
<feature type="transmembrane region" description="Helical" evidence="1">
    <location>
        <begin position="29"/>
        <end position="52"/>
    </location>
</feature>
<proteinExistence type="predicted"/>
<dbReference type="RefSeq" id="WP_114511643.1">
    <property type="nucleotide sequence ID" value="NZ_QPMK01000011.1"/>
</dbReference>
<comment type="caution">
    <text evidence="2">The sequence shown here is derived from an EMBL/GenBank/DDBJ whole genome shotgun (WGS) entry which is preliminary data.</text>
</comment>
<gene>
    <name evidence="2" type="ORF">DU478_14290</name>
</gene>
<dbReference type="AlphaFoldDB" id="A0A369TL99"/>
<sequence>MALVGLMMGSVLGFFGAAAGWMIWDLSALTALAFYLFTSLAMGLAMVLFGAIRREDESADAAAVKAV</sequence>
<reference evidence="2 3" key="1">
    <citation type="submission" date="2018-07" db="EMBL/GenBank/DDBJ databases">
        <title>Thalassococcus profundi sp. nov., a marine bacterium isolated from deep seawater of Okinawa Trough.</title>
        <authorList>
            <person name="Yu M."/>
        </authorList>
    </citation>
    <scope>NUCLEOTIDE SEQUENCE [LARGE SCALE GENOMIC DNA]</scope>
    <source>
        <strain evidence="2 3">WRAS1</strain>
    </source>
</reference>
<organism evidence="2 3">
    <name type="scientific">Thalassococcus profundi</name>
    <dbReference type="NCBI Taxonomy" id="2282382"/>
    <lineage>
        <taxon>Bacteria</taxon>
        <taxon>Pseudomonadati</taxon>
        <taxon>Pseudomonadota</taxon>
        <taxon>Alphaproteobacteria</taxon>
        <taxon>Rhodobacterales</taxon>
        <taxon>Roseobacteraceae</taxon>
        <taxon>Thalassococcus</taxon>
    </lineage>
</organism>
<dbReference type="EMBL" id="QPMK01000011">
    <property type="protein sequence ID" value="RDD65602.1"/>
    <property type="molecule type" value="Genomic_DNA"/>
</dbReference>
<protein>
    <submittedName>
        <fullName evidence="2">Uncharacterized protein</fullName>
    </submittedName>
</protein>